<dbReference type="InterPro" id="IPR025669">
    <property type="entry name" value="AAA_dom"/>
</dbReference>
<proteinExistence type="predicted"/>
<comment type="caution">
    <text evidence="2">The sequence shown here is derived from an EMBL/GenBank/DDBJ whole genome shotgun (WGS) entry which is preliminary data.</text>
</comment>
<dbReference type="Pfam" id="PF13614">
    <property type="entry name" value="AAA_31"/>
    <property type="match status" value="1"/>
</dbReference>
<gene>
    <name evidence="2" type="ORF">MNODULE_02005</name>
</gene>
<accession>A0A7X6DLR9</accession>
<evidence type="ECO:0000259" key="1">
    <source>
        <dbReference type="Pfam" id="PF13614"/>
    </source>
</evidence>
<dbReference type="RefSeq" id="WP_168057821.1">
    <property type="nucleotide sequence ID" value="NZ_VTOW01000001.1"/>
</dbReference>
<dbReference type="InterPro" id="IPR027417">
    <property type="entry name" value="P-loop_NTPase"/>
</dbReference>
<dbReference type="Gene3D" id="3.40.50.300">
    <property type="entry name" value="P-loop containing nucleotide triphosphate hydrolases"/>
    <property type="match status" value="1"/>
</dbReference>
<dbReference type="EMBL" id="VTOW01000001">
    <property type="protein sequence ID" value="NKE69524.1"/>
    <property type="molecule type" value="Genomic_DNA"/>
</dbReference>
<dbReference type="AlphaFoldDB" id="A0A7X6DLR9"/>
<organism evidence="2 3">
    <name type="scientific">Candidatus Manganitrophus noduliformans</name>
    <dbReference type="NCBI Taxonomy" id="2606439"/>
    <lineage>
        <taxon>Bacteria</taxon>
        <taxon>Pseudomonadati</taxon>
        <taxon>Nitrospirota</taxon>
        <taxon>Nitrospiria</taxon>
        <taxon>Candidatus Troglogloeales</taxon>
        <taxon>Candidatus Manganitrophaceae</taxon>
        <taxon>Candidatus Manganitrophus</taxon>
    </lineage>
</organism>
<dbReference type="InterPro" id="IPR050678">
    <property type="entry name" value="DNA_Partitioning_ATPase"/>
</dbReference>
<feature type="domain" description="AAA" evidence="1">
    <location>
        <begin position="3"/>
        <end position="178"/>
    </location>
</feature>
<dbReference type="PANTHER" id="PTHR13696">
    <property type="entry name" value="P-LOOP CONTAINING NUCLEOSIDE TRIPHOSPHATE HYDROLASE"/>
    <property type="match status" value="1"/>
</dbReference>
<protein>
    <submittedName>
        <fullName evidence="2">ParA family protein</fullName>
    </submittedName>
</protein>
<dbReference type="PANTHER" id="PTHR13696:SF52">
    <property type="entry name" value="PARA FAMILY PROTEIN CT_582"/>
    <property type="match status" value="1"/>
</dbReference>
<dbReference type="FunFam" id="3.40.50.300:FF:000285">
    <property type="entry name" value="Sporulation initiation inhibitor Soj"/>
    <property type="match status" value="1"/>
</dbReference>
<dbReference type="PIRSF" id="PIRSF009320">
    <property type="entry name" value="Nuc_binding_HP_1000"/>
    <property type="match status" value="1"/>
</dbReference>
<evidence type="ECO:0000313" key="3">
    <source>
        <dbReference type="Proteomes" id="UP000534783"/>
    </source>
</evidence>
<dbReference type="SUPFAM" id="SSF52540">
    <property type="entry name" value="P-loop containing nucleoside triphosphate hydrolases"/>
    <property type="match status" value="1"/>
</dbReference>
<name>A0A7X6DLR9_9BACT</name>
<keyword evidence="3" id="KW-1185">Reference proteome</keyword>
<sequence length="255" mass="27330">MGKVIAIANQKGGVGKTTTSINLAASLAVAEKKVLLIDLDPQGNATSGIGISREGLSGSVYDLLIGRKGLSELVVPLEVPWLSVVPAHIDLVGAEIELVGMDGREQVLKDRLKGSIEHYDFILIDCPPSLGLLTLNALTAADSLLIPMQCEYYAMEGLAQLMNTFELVRRSLNPSLQVEGVLLTMFDGRNNLNNQVQAEIRSHFGDRVFQSTIPRNITLAEAPSHGKPAVFYDAVSKGAQAYLALAKEVLEHAAA</sequence>
<reference evidence="2 3" key="1">
    <citation type="journal article" date="2020" name="Nature">
        <title>Bacterial chemolithoautotrophy via manganese oxidation.</title>
        <authorList>
            <person name="Yu H."/>
            <person name="Leadbetter J.R."/>
        </authorList>
    </citation>
    <scope>NUCLEOTIDE SEQUENCE [LARGE SCALE GENOMIC DNA]</scope>
    <source>
        <strain evidence="2 3">Mn-1</strain>
    </source>
</reference>
<evidence type="ECO:0000313" key="2">
    <source>
        <dbReference type="EMBL" id="NKE69524.1"/>
    </source>
</evidence>
<dbReference type="Proteomes" id="UP000534783">
    <property type="component" value="Unassembled WGS sequence"/>
</dbReference>
<dbReference type="CDD" id="cd02042">
    <property type="entry name" value="ParAB_family"/>
    <property type="match status" value="1"/>
</dbReference>